<sequence length="69" mass="7862">MVDIINTAILFSDGKIHQQPESFGIIVTPEIDQALPPHPLLQELKTFAEMGYQKRRTQQITASKHYLLT</sequence>
<evidence type="ECO:0000313" key="1">
    <source>
        <dbReference type="EMBL" id="OPX56975.1"/>
    </source>
</evidence>
<dbReference type="AlphaFoldDB" id="A0A1T4MLW8"/>
<proteinExistence type="predicted"/>
<dbReference type="Proteomes" id="UP000191418">
    <property type="component" value="Unassembled WGS sequence"/>
</dbReference>
<reference evidence="1 2" key="1">
    <citation type="submission" date="2017-01" db="EMBL/GenBank/DDBJ databases">
        <title>Genome Sequencing of a Marine Spirillum, Oceanospirillum multiglobuliferum ATCC 33336, from Japan.</title>
        <authorList>
            <person name="Carney J.G."/>
            <person name="Trachtenberg A.M."/>
            <person name="Rheaume B.A."/>
            <person name="Linnane J.D."/>
            <person name="Pitts N.L."/>
            <person name="Mykles D.L."/>
            <person name="Maclea K.S."/>
        </authorList>
    </citation>
    <scope>NUCLEOTIDE SEQUENCE [LARGE SCALE GENOMIC DNA]</scope>
    <source>
        <strain evidence="1 2">ATCC 33336</strain>
    </source>
</reference>
<protein>
    <submittedName>
        <fullName evidence="1">Uncharacterized protein</fullName>
    </submittedName>
</protein>
<dbReference type="STRING" id="64969.SAMN02745127_00832"/>
<evidence type="ECO:0000313" key="2">
    <source>
        <dbReference type="Proteomes" id="UP000191418"/>
    </source>
</evidence>
<gene>
    <name evidence="1" type="ORF">BTE48_00620</name>
</gene>
<dbReference type="EMBL" id="MTSM01000001">
    <property type="protein sequence ID" value="OPX56975.1"/>
    <property type="molecule type" value="Genomic_DNA"/>
</dbReference>
<name>A0A1T4MLW8_9GAMM</name>
<keyword evidence="2" id="KW-1185">Reference proteome</keyword>
<comment type="caution">
    <text evidence="1">The sequence shown here is derived from an EMBL/GenBank/DDBJ whole genome shotgun (WGS) entry which is preliminary data.</text>
</comment>
<organism evidence="1 2">
    <name type="scientific">Oceanospirillum multiglobuliferum</name>
    <dbReference type="NCBI Taxonomy" id="64969"/>
    <lineage>
        <taxon>Bacteria</taxon>
        <taxon>Pseudomonadati</taxon>
        <taxon>Pseudomonadota</taxon>
        <taxon>Gammaproteobacteria</taxon>
        <taxon>Oceanospirillales</taxon>
        <taxon>Oceanospirillaceae</taxon>
        <taxon>Oceanospirillum</taxon>
    </lineage>
</organism>
<accession>A0A1T4MLW8</accession>